<evidence type="ECO:0000259" key="1">
    <source>
        <dbReference type="Pfam" id="PF05922"/>
    </source>
</evidence>
<reference evidence="2" key="1">
    <citation type="journal article" date="2020" name="Phytopathology">
        <title>Genome Sequence Resources of Colletotrichum truncatum, C. plurivorum, C. musicola, and C. sojae: Four Species Pathogenic to Soybean (Glycine max).</title>
        <authorList>
            <person name="Rogerio F."/>
            <person name="Boufleur T.R."/>
            <person name="Ciampi-Guillardi M."/>
            <person name="Sukno S.A."/>
            <person name="Thon M.R."/>
            <person name="Massola Junior N.S."/>
            <person name="Baroncelli R."/>
        </authorList>
    </citation>
    <scope>NUCLEOTIDE SEQUENCE</scope>
    <source>
        <strain evidence="2">LFN0074</strain>
    </source>
</reference>
<sequence>MTSSKRITALVAALPRRPALSPPRNRYIISLRRGIDPKDLNSHLRWLSRQCTAGKNITDRFIFGYFAGYAGEFDEATLDELRKDPNPVIAQSRAP</sequence>
<dbReference type="AlphaFoldDB" id="A0A8H6NTS8"/>
<dbReference type="OrthoDB" id="206201at2759"/>
<keyword evidence="3" id="KW-1185">Reference proteome</keyword>
<dbReference type="InterPro" id="IPR010259">
    <property type="entry name" value="S8pro/Inhibitor_I9"/>
</dbReference>
<dbReference type="SUPFAM" id="SSF54897">
    <property type="entry name" value="Protease propeptides/inhibitors"/>
    <property type="match status" value="1"/>
</dbReference>
<dbReference type="Proteomes" id="UP000639643">
    <property type="component" value="Unassembled WGS sequence"/>
</dbReference>
<dbReference type="GO" id="GO:0008233">
    <property type="term" value="F:peptidase activity"/>
    <property type="evidence" value="ECO:0007669"/>
    <property type="project" value="UniProtKB-KW"/>
</dbReference>
<protein>
    <submittedName>
        <fullName evidence="2">Alkaline protease 1-like protein 3</fullName>
    </submittedName>
</protein>
<dbReference type="EMBL" id="WIGM01000072">
    <property type="protein sequence ID" value="KAF6842422.1"/>
    <property type="molecule type" value="Genomic_DNA"/>
</dbReference>
<keyword evidence="2" id="KW-0378">Hydrolase</keyword>
<gene>
    <name evidence="2" type="ORF">CMUS01_03127</name>
</gene>
<evidence type="ECO:0000313" key="3">
    <source>
        <dbReference type="Proteomes" id="UP000639643"/>
    </source>
</evidence>
<feature type="domain" description="Inhibitor I9" evidence="1">
    <location>
        <begin position="26"/>
        <end position="85"/>
    </location>
</feature>
<proteinExistence type="predicted"/>
<dbReference type="Pfam" id="PF05922">
    <property type="entry name" value="Inhibitor_I9"/>
    <property type="match status" value="1"/>
</dbReference>
<accession>A0A8H6NTS8</accession>
<evidence type="ECO:0000313" key="2">
    <source>
        <dbReference type="EMBL" id="KAF6842422.1"/>
    </source>
</evidence>
<organism evidence="2 3">
    <name type="scientific">Colletotrichum musicola</name>
    <dbReference type="NCBI Taxonomy" id="2175873"/>
    <lineage>
        <taxon>Eukaryota</taxon>
        <taxon>Fungi</taxon>
        <taxon>Dikarya</taxon>
        <taxon>Ascomycota</taxon>
        <taxon>Pezizomycotina</taxon>
        <taxon>Sordariomycetes</taxon>
        <taxon>Hypocreomycetidae</taxon>
        <taxon>Glomerellales</taxon>
        <taxon>Glomerellaceae</taxon>
        <taxon>Colletotrichum</taxon>
        <taxon>Colletotrichum orchidearum species complex</taxon>
    </lineage>
</organism>
<keyword evidence="2" id="KW-0645">Protease</keyword>
<dbReference type="InterPro" id="IPR037045">
    <property type="entry name" value="S8pro/Inhibitor_I9_sf"/>
</dbReference>
<comment type="caution">
    <text evidence="2">The sequence shown here is derived from an EMBL/GenBank/DDBJ whole genome shotgun (WGS) entry which is preliminary data.</text>
</comment>
<dbReference type="GO" id="GO:0006508">
    <property type="term" value="P:proteolysis"/>
    <property type="evidence" value="ECO:0007669"/>
    <property type="project" value="UniProtKB-KW"/>
</dbReference>
<name>A0A8H6NTS8_9PEZI</name>
<dbReference type="Gene3D" id="3.30.70.80">
    <property type="entry name" value="Peptidase S8 propeptide/proteinase inhibitor I9"/>
    <property type="match status" value="1"/>
</dbReference>